<dbReference type="AlphaFoldDB" id="A0A1Z4VT24"/>
<dbReference type="PANTHER" id="PTHR46018">
    <property type="entry name" value="ZINC PHOSPHODIESTERASE ELAC PROTEIN 1"/>
    <property type="match status" value="1"/>
</dbReference>
<dbReference type="RefSeq" id="WP_096366848.1">
    <property type="nucleotide sequence ID" value="NZ_AP018052.1"/>
</dbReference>
<gene>
    <name evidence="2" type="ORF">FOKN1_2415</name>
</gene>
<sequence>MTSATAIPLLPPSAEAVLEAVLAKADRRVLLYGEPGSGKSTLAAGLAAALAARGRDCVCLGADPGSPAFGVPGAVALGQWCGTGWQPVAMEALCSLDAGRFRLPLLAAVGRLLARDTGGTLLIDAPGVVRGVAGAELLLGLLEVTAAEVALCVTHHVSSPPLREELAASGCQPRVVPAVASARRPGRRMRARNRTRQWEAYLAAAGEVSLELERLPVVGTPPPAGAAAAWRGRQLALVDAAQRTLALGEVIGCEDGQLRAQLAMTSGAAAALVIRDAARNARGELETAAPAAAHVAWYRPPPDMLTRSAGPDDGGPRPVATLGTGTAMLVNGIFGDPLLHLRLRHQRRSLLFDLGESERLPVRVVHQVTDVFISHAHADHIMGFLRLLRSRVGVATVCRLYGPPGLHQHIQGMIQGIRWDRIGERGPHFEVHELHDDSRLRRFRLQVGRERVEELDEQCVHDGVLHTESGFRIRAVKLDHGIPVLAYAYETSQLLQVRKDRLLALGVEPGPWLTDLKRRIGEGAVDAAITLPAGRSVRAGELAERLLLSQPGQTLVYATDLADNPANRERLIRLARGAHTFFCEAVFRETEAGQAERTGHLTARACGEIAAAAGVGTLIPFHHSQRYVRAPAALYDEVRAVCPNVVSPHPLRG</sequence>
<dbReference type="Pfam" id="PF03308">
    <property type="entry name" value="MeaB"/>
    <property type="match status" value="1"/>
</dbReference>
<dbReference type="SUPFAM" id="SSF56281">
    <property type="entry name" value="Metallo-hydrolase/oxidoreductase"/>
    <property type="match status" value="1"/>
</dbReference>
<reference evidence="2 3" key="1">
    <citation type="submission" date="2017-05" db="EMBL/GenBank/DDBJ databases">
        <title>Thiocyanate degradation by Thiohalobacter thiocyanaticus FOKN1.</title>
        <authorList>
            <person name="Oshiki M."/>
            <person name="Fukushima T."/>
            <person name="Kawano S."/>
            <person name="Nakagawa J."/>
        </authorList>
    </citation>
    <scope>NUCLEOTIDE SEQUENCE [LARGE SCALE GENOMIC DNA]</scope>
    <source>
        <strain evidence="2 3">FOKN1</strain>
    </source>
</reference>
<dbReference type="SUPFAM" id="SSF52540">
    <property type="entry name" value="P-loop containing nucleoside triphosphate hydrolases"/>
    <property type="match status" value="1"/>
</dbReference>
<evidence type="ECO:0000259" key="1">
    <source>
        <dbReference type="SMART" id="SM00382"/>
    </source>
</evidence>
<organism evidence="2 3">
    <name type="scientific">Thiohalobacter thiocyanaticus</name>
    <dbReference type="NCBI Taxonomy" id="585455"/>
    <lineage>
        <taxon>Bacteria</taxon>
        <taxon>Pseudomonadati</taxon>
        <taxon>Pseudomonadota</taxon>
        <taxon>Gammaproteobacteria</taxon>
        <taxon>Thiohalobacterales</taxon>
        <taxon>Thiohalobacteraceae</taxon>
        <taxon>Thiohalobacter</taxon>
    </lineage>
</organism>
<accession>A0A1Z4VT24</accession>
<dbReference type="Proteomes" id="UP000218765">
    <property type="component" value="Chromosome"/>
</dbReference>
<dbReference type="SMART" id="SM00382">
    <property type="entry name" value="AAA"/>
    <property type="match status" value="1"/>
</dbReference>
<dbReference type="Gene3D" id="3.40.50.300">
    <property type="entry name" value="P-loop containing nucleotide triphosphate hydrolases"/>
    <property type="match status" value="1"/>
</dbReference>
<dbReference type="PANTHER" id="PTHR46018:SF2">
    <property type="entry name" value="ZINC PHOSPHODIESTERASE ELAC PROTEIN 1"/>
    <property type="match status" value="1"/>
</dbReference>
<dbReference type="InterPro" id="IPR027417">
    <property type="entry name" value="P-loop_NTPase"/>
</dbReference>
<protein>
    <submittedName>
        <fullName evidence="2">Metal-dependent hydrolases</fullName>
    </submittedName>
</protein>
<dbReference type="Gene3D" id="3.60.15.10">
    <property type="entry name" value="Ribonuclease Z/Hydroxyacylglutathione hydrolase-like"/>
    <property type="match status" value="1"/>
</dbReference>
<dbReference type="InterPro" id="IPR003593">
    <property type="entry name" value="AAA+_ATPase"/>
</dbReference>
<dbReference type="OrthoDB" id="9803916at2"/>
<keyword evidence="2" id="KW-0378">Hydrolase</keyword>
<dbReference type="KEGG" id="ttc:FOKN1_2415"/>
<dbReference type="EMBL" id="AP018052">
    <property type="protein sequence ID" value="BAZ94789.1"/>
    <property type="molecule type" value="Genomic_DNA"/>
</dbReference>
<evidence type="ECO:0000313" key="2">
    <source>
        <dbReference type="EMBL" id="BAZ94789.1"/>
    </source>
</evidence>
<name>A0A1Z4VT24_9GAMM</name>
<dbReference type="GO" id="GO:0042781">
    <property type="term" value="F:3'-tRNA processing endoribonuclease activity"/>
    <property type="evidence" value="ECO:0007669"/>
    <property type="project" value="TreeGrafter"/>
</dbReference>
<proteinExistence type="predicted"/>
<feature type="domain" description="AAA+ ATPase" evidence="1">
    <location>
        <begin position="25"/>
        <end position="180"/>
    </location>
</feature>
<keyword evidence="3" id="KW-1185">Reference proteome</keyword>
<dbReference type="InterPro" id="IPR036866">
    <property type="entry name" value="RibonucZ/Hydroxyglut_hydro"/>
</dbReference>
<evidence type="ECO:0000313" key="3">
    <source>
        <dbReference type="Proteomes" id="UP000218765"/>
    </source>
</evidence>